<gene>
    <name evidence="1" type="ORF">ODALV1_LOCUS11389</name>
</gene>
<sequence length="141" mass="15716">MDGTNRPRYRVPDELRETLLDFTIAYLLERPLSLPEFGFQFFARLRGGYHAPESGAQPNAQGGVNQDATNANLTVEMIEMSEPPSQVVEQIVLVVTIIAIENVEIIGNDCYTMRICVPETSPVLIGCKTNGFFASFSYAFY</sequence>
<organism evidence="1 2">
    <name type="scientific">Orchesella dallaii</name>
    <dbReference type="NCBI Taxonomy" id="48710"/>
    <lineage>
        <taxon>Eukaryota</taxon>
        <taxon>Metazoa</taxon>
        <taxon>Ecdysozoa</taxon>
        <taxon>Arthropoda</taxon>
        <taxon>Hexapoda</taxon>
        <taxon>Collembola</taxon>
        <taxon>Entomobryomorpha</taxon>
        <taxon>Entomobryoidea</taxon>
        <taxon>Orchesellidae</taxon>
        <taxon>Orchesellinae</taxon>
        <taxon>Orchesella</taxon>
    </lineage>
</organism>
<proteinExistence type="predicted"/>
<evidence type="ECO:0000313" key="1">
    <source>
        <dbReference type="EMBL" id="CAL8103237.1"/>
    </source>
</evidence>
<comment type="caution">
    <text evidence="1">The sequence shown here is derived from an EMBL/GenBank/DDBJ whole genome shotgun (WGS) entry which is preliminary data.</text>
</comment>
<dbReference type="SUPFAM" id="SSF47391">
    <property type="entry name" value="Dimerization-anchoring domain of cAMP-dependent PK regulatory subunit"/>
    <property type="match status" value="1"/>
</dbReference>
<dbReference type="EMBL" id="CAXLJM020000034">
    <property type="protein sequence ID" value="CAL8103237.1"/>
    <property type="molecule type" value="Genomic_DNA"/>
</dbReference>
<accession>A0ABP1QNT4</accession>
<evidence type="ECO:0008006" key="3">
    <source>
        <dbReference type="Google" id="ProtNLM"/>
    </source>
</evidence>
<dbReference type="Proteomes" id="UP001642540">
    <property type="component" value="Unassembled WGS sequence"/>
</dbReference>
<dbReference type="Gene3D" id="1.20.890.10">
    <property type="entry name" value="cAMP-dependent protein kinase regulatory subunit, dimerization-anchoring domain"/>
    <property type="match status" value="1"/>
</dbReference>
<protein>
    <recommendedName>
        <fullName evidence="3">RIIa domain-containing protein</fullName>
    </recommendedName>
</protein>
<evidence type="ECO:0000313" key="2">
    <source>
        <dbReference type="Proteomes" id="UP001642540"/>
    </source>
</evidence>
<reference evidence="1 2" key="1">
    <citation type="submission" date="2024-08" db="EMBL/GenBank/DDBJ databases">
        <authorList>
            <person name="Cucini C."/>
            <person name="Frati F."/>
        </authorList>
    </citation>
    <scope>NUCLEOTIDE SEQUENCE [LARGE SCALE GENOMIC DNA]</scope>
</reference>
<name>A0ABP1QNT4_9HEXA</name>
<keyword evidence="2" id="KW-1185">Reference proteome</keyword>